<dbReference type="OrthoDB" id="5242242at2"/>
<dbReference type="InterPro" id="IPR006683">
    <property type="entry name" value="Thioestr_dom"/>
</dbReference>
<evidence type="ECO:0000256" key="3">
    <source>
        <dbReference type="ARBA" id="ARBA00004632"/>
    </source>
</evidence>
<dbReference type="Proteomes" id="UP000271469">
    <property type="component" value="Chromosome"/>
</dbReference>
<evidence type="ECO:0000256" key="2">
    <source>
        <dbReference type="ARBA" id="ARBA00004496"/>
    </source>
</evidence>
<evidence type="ECO:0000313" key="25">
    <source>
        <dbReference type="EMBL" id="AZG48246.1"/>
    </source>
</evidence>
<evidence type="ECO:0000256" key="14">
    <source>
        <dbReference type="ARBA" id="ARBA00037002"/>
    </source>
</evidence>
<evidence type="ECO:0000256" key="5">
    <source>
        <dbReference type="ARBA" id="ARBA00022490"/>
    </source>
</evidence>
<dbReference type="EMBL" id="CP033972">
    <property type="protein sequence ID" value="AZG48246.1"/>
    <property type="molecule type" value="Genomic_DNA"/>
</dbReference>
<evidence type="ECO:0000256" key="7">
    <source>
        <dbReference type="ARBA" id="ARBA00022801"/>
    </source>
</evidence>
<keyword evidence="7" id="KW-0378">Hydrolase</keyword>
<dbReference type="CDD" id="cd03443">
    <property type="entry name" value="PaaI_thioesterase"/>
    <property type="match status" value="1"/>
</dbReference>
<comment type="catalytic activity">
    <reaction evidence="20">
        <text>hexadecanoyl-CoA + H2O = hexadecanoate + CoA + H(+)</text>
        <dbReference type="Rhea" id="RHEA:16645"/>
        <dbReference type="ChEBI" id="CHEBI:7896"/>
        <dbReference type="ChEBI" id="CHEBI:15377"/>
        <dbReference type="ChEBI" id="CHEBI:15378"/>
        <dbReference type="ChEBI" id="CHEBI:57287"/>
        <dbReference type="ChEBI" id="CHEBI:57379"/>
        <dbReference type="EC" id="3.1.2.2"/>
    </reaction>
    <physiologicalReaction direction="left-to-right" evidence="20">
        <dbReference type="Rhea" id="RHEA:16646"/>
    </physiologicalReaction>
</comment>
<comment type="catalytic activity">
    <reaction evidence="22">
        <text>dodecanoyl-CoA + H2O = dodecanoate + CoA + H(+)</text>
        <dbReference type="Rhea" id="RHEA:30135"/>
        <dbReference type="ChEBI" id="CHEBI:15377"/>
        <dbReference type="ChEBI" id="CHEBI:15378"/>
        <dbReference type="ChEBI" id="CHEBI:18262"/>
        <dbReference type="ChEBI" id="CHEBI:57287"/>
        <dbReference type="ChEBI" id="CHEBI:57375"/>
    </reaction>
    <physiologicalReaction direction="left-to-right" evidence="22">
        <dbReference type="Rhea" id="RHEA:30136"/>
    </physiologicalReaction>
</comment>
<keyword evidence="26" id="KW-1185">Reference proteome</keyword>
<evidence type="ECO:0000256" key="11">
    <source>
        <dbReference type="ARBA" id="ARBA00023136"/>
    </source>
</evidence>
<comment type="catalytic activity">
    <reaction evidence="14">
        <text>(9Z)-octadecenoyl-CoA + H2O = (9Z)-octadecenoate + CoA + H(+)</text>
        <dbReference type="Rhea" id="RHEA:40139"/>
        <dbReference type="ChEBI" id="CHEBI:15377"/>
        <dbReference type="ChEBI" id="CHEBI:15378"/>
        <dbReference type="ChEBI" id="CHEBI:30823"/>
        <dbReference type="ChEBI" id="CHEBI:57287"/>
        <dbReference type="ChEBI" id="CHEBI:57387"/>
    </reaction>
    <physiologicalReaction direction="left-to-right" evidence="14">
        <dbReference type="Rhea" id="RHEA:40140"/>
    </physiologicalReaction>
</comment>
<evidence type="ECO:0000313" key="26">
    <source>
        <dbReference type="Proteomes" id="UP000271469"/>
    </source>
</evidence>
<dbReference type="GO" id="GO:0016020">
    <property type="term" value="C:membrane"/>
    <property type="evidence" value="ECO:0007669"/>
    <property type="project" value="UniProtKB-SubCell"/>
</dbReference>
<evidence type="ECO:0000256" key="15">
    <source>
        <dbReference type="ARBA" id="ARBA00038456"/>
    </source>
</evidence>
<evidence type="ECO:0000256" key="17">
    <source>
        <dbReference type="ARBA" id="ARBA00040123"/>
    </source>
</evidence>
<dbReference type="InterPro" id="IPR052365">
    <property type="entry name" value="THEM4/THEM5_acyl-CoA_thioest"/>
</dbReference>
<dbReference type="Pfam" id="PF03061">
    <property type="entry name" value="4HBT"/>
    <property type="match status" value="1"/>
</dbReference>
<dbReference type="Gene3D" id="3.10.129.10">
    <property type="entry name" value="Hotdog Thioesterase"/>
    <property type="match status" value="1"/>
</dbReference>
<evidence type="ECO:0000256" key="19">
    <source>
        <dbReference type="ARBA" id="ARBA00047588"/>
    </source>
</evidence>
<dbReference type="GO" id="GO:0005737">
    <property type="term" value="C:cytoplasm"/>
    <property type="evidence" value="ECO:0007669"/>
    <property type="project" value="UniProtKB-SubCell"/>
</dbReference>
<evidence type="ECO:0000256" key="16">
    <source>
        <dbReference type="ARBA" id="ARBA00038848"/>
    </source>
</evidence>
<sequence length="217" mass="23191">MQFTLEDITADEVERRMAVYGPLADTVRDLIDAVIRTEVDETVVTEANARLTAVVESLRANQIDGAFGVRHTAEGIGMPWGNAVIGLRNAIAPPLQVLKHPDGLVTADFTLGAAYEGPPGCVHGGVCAMLLDHVLGQAGSADDVPCYTGTLKMRYLRPTRLGPLHAEAIITEREGRKKIVRGAISDADGETVTAEGVFIVPKDWAGVMPESARIPPR</sequence>
<keyword evidence="6" id="KW-0053">Apoptosis</keyword>
<keyword evidence="4" id="KW-1003">Cell membrane</keyword>
<dbReference type="GO" id="GO:0006631">
    <property type="term" value="P:fatty acid metabolic process"/>
    <property type="evidence" value="ECO:0007669"/>
    <property type="project" value="UniProtKB-KW"/>
</dbReference>
<comment type="catalytic activity">
    <reaction evidence="19">
        <text>octanoyl-CoA + H2O = octanoate + CoA + H(+)</text>
        <dbReference type="Rhea" id="RHEA:30143"/>
        <dbReference type="ChEBI" id="CHEBI:15377"/>
        <dbReference type="ChEBI" id="CHEBI:15378"/>
        <dbReference type="ChEBI" id="CHEBI:25646"/>
        <dbReference type="ChEBI" id="CHEBI:57287"/>
        <dbReference type="ChEBI" id="CHEBI:57386"/>
    </reaction>
    <physiologicalReaction direction="left-to-right" evidence="19">
        <dbReference type="Rhea" id="RHEA:30144"/>
    </physiologicalReaction>
</comment>
<evidence type="ECO:0000256" key="21">
    <source>
        <dbReference type="ARBA" id="ARBA00047969"/>
    </source>
</evidence>
<dbReference type="PANTHER" id="PTHR12418:SF19">
    <property type="entry name" value="ACYL-COENZYME A THIOESTERASE THEM4"/>
    <property type="match status" value="1"/>
</dbReference>
<proteinExistence type="inferred from homology"/>
<protein>
    <recommendedName>
        <fullName evidence="17">Acyl-coenzyme A thioesterase THEM4</fullName>
        <ecNumber evidence="16">3.1.2.2</ecNumber>
    </recommendedName>
    <alternativeName>
        <fullName evidence="18">Thioesterase superfamily member 4</fullName>
    </alternativeName>
</protein>
<evidence type="ECO:0000256" key="13">
    <source>
        <dbReference type="ARBA" id="ARBA00035852"/>
    </source>
</evidence>
<keyword evidence="9" id="KW-0809">Transit peptide</keyword>
<keyword evidence="10" id="KW-0443">Lipid metabolism</keyword>
<evidence type="ECO:0000256" key="20">
    <source>
        <dbReference type="ARBA" id="ARBA00047734"/>
    </source>
</evidence>
<evidence type="ECO:0000256" key="12">
    <source>
        <dbReference type="ARBA" id="ARBA00023273"/>
    </source>
</evidence>
<comment type="similarity">
    <text evidence="15">Belongs to the THEM4/THEM5 thioesterase family.</text>
</comment>
<dbReference type="RefSeq" id="WP_124710482.1">
    <property type="nucleotide sequence ID" value="NZ_CP033972.1"/>
</dbReference>
<evidence type="ECO:0000256" key="6">
    <source>
        <dbReference type="ARBA" id="ARBA00022703"/>
    </source>
</evidence>
<reference evidence="25 26" key="1">
    <citation type="submission" date="2018-11" db="EMBL/GenBank/DDBJ databases">
        <title>Gordonia insulae sp. nov., isolated from an island soil.</title>
        <authorList>
            <person name="Kim Y.S."/>
            <person name="Kim S.B."/>
        </authorList>
    </citation>
    <scope>NUCLEOTIDE SEQUENCE [LARGE SCALE GENOMIC DNA]</scope>
    <source>
        <strain evidence="25 26">MMS17-SY073</strain>
    </source>
</reference>
<evidence type="ECO:0000256" key="8">
    <source>
        <dbReference type="ARBA" id="ARBA00022832"/>
    </source>
</evidence>
<dbReference type="PANTHER" id="PTHR12418">
    <property type="entry name" value="ACYL-COENZYME A THIOESTERASE THEM4"/>
    <property type="match status" value="1"/>
</dbReference>
<keyword evidence="5" id="KW-0963">Cytoplasm</keyword>
<name>A0A3G8JTP6_9ACTN</name>
<dbReference type="AlphaFoldDB" id="A0A3G8JTP6"/>
<keyword evidence="12" id="KW-0966">Cell projection</keyword>
<dbReference type="SUPFAM" id="SSF54637">
    <property type="entry name" value="Thioesterase/thiol ester dehydrase-isomerase"/>
    <property type="match status" value="1"/>
</dbReference>
<organism evidence="25 26">
    <name type="scientific">Gordonia insulae</name>
    <dbReference type="NCBI Taxonomy" id="2420509"/>
    <lineage>
        <taxon>Bacteria</taxon>
        <taxon>Bacillati</taxon>
        <taxon>Actinomycetota</taxon>
        <taxon>Actinomycetes</taxon>
        <taxon>Mycobacteriales</taxon>
        <taxon>Gordoniaceae</taxon>
        <taxon>Gordonia</taxon>
    </lineage>
</organism>
<keyword evidence="8" id="KW-0276">Fatty acid metabolism</keyword>
<comment type="subcellular location">
    <subcellularLocation>
        <location evidence="3">Cell projection</location>
        <location evidence="3">Ruffle membrane</location>
    </subcellularLocation>
    <subcellularLocation>
        <location evidence="2">Cytoplasm</location>
    </subcellularLocation>
    <subcellularLocation>
        <location evidence="1">Membrane</location>
        <topology evidence="1">Peripheral membrane protein</topology>
    </subcellularLocation>
</comment>
<gene>
    <name evidence="25" type="ORF">D7316_04863</name>
</gene>
<dbReference type="EC" id="3.1.2.2" evidence="16"/>
<evidence type="ECO:0000256" key="9">
    <source>
        <dbReference type="ARBA" id="ARBA00022946"/>
    </source>
</evidence>
<comment type="catalytic activity">
    <reaction evidence="21">
        <text>decanoyl-CoA + H2O = decanoate + CoA + H(+)</text>
        <dbReference type="Rhea" id="RHEA:40059"/>
        <dbReference type="ChEBI" id="CHEBI:15377"/>
        <dbReference type="ChEBI" id="CHEBI:15378"/>
        <dbReference type="ChEBI" id="CHEBI:27689"/>
        <dbReference type="ChEBI" id="CHEBI:57287"/>
        <dbReference type="ChEBI" id="CHEBI:61430"/>
    </reaction>
    <physiologicalReaction direction="left-to-right" evidence="21">
        <dbReference type="Rhea" id="RHEA:40060"/>
    </physiologicalReaction>
</comment>
<dbReference type="KEGG" id="gom:D7316_04863"/>
<dbReference type="InterPro" id="IPR029069">
    <property type="entry name" value="HotDog_dom_sf"/>
</dbReference>
<evidence type="ECO:0000256" key="22">
    <source>
        <dbReference type="ARBA" id="ARBA00048074"/>
    </source>
</evidence>
<comment type="catalytic activity">
    <reaction evidence="13">
        <text>(5Z,8Z,11Z,14Z)-eicosatetraenoyl-CoA + H2O = (5Z,8Z,11Z,14Z)-eicosatetraenoate + CoA + H(+)</text>
        <dbReference type="Rhea" id="RHEA:40151"/>
        <dbReference type="ChEBI" id="CHEBI:15377"/>
        <dbReference type="ChEBI" id="CHEBI:15378"/>
        <dbReference type="ChEBI" id="CHEBI:32395"/>
        <dbReference type="ChEBI" id="CHEBI:57287"/>
        <dbReference type="ChEBI" id="CHEBI:57368"/>
    </reaction>
    <physiologicalReaction direction="left-to-right" evidence="13">
        <dbReference type="Rhea" id="RHEA:40152"/>
    </physiologicalReaction>
</comment>
<feature type="domain" description="Thioesterase" evidence="24">
    <location>
        <begin position="120"/>
        <end position="192"/>
    </location>
</feature>
<accession>A0A3G8JTP6</accession>
<comment type="catalytic activity">
    <reaction evidence="23">
        <text>tetradecanoyl-CoA + H2O = tetradecanoate + CoA + H(+)</text>
        <dbReference type="Rhea" id="RHEA:40119"/>
        <dbReference type="ChEBI" id="CHEBI:15377"/>
        <dbReference type="ChEBI" id="CHEBI:15378"/>
        <dbReference type="ChEBI" id="CHEBI:30807"/>
        <dbReference type="ChEBI" id="CHEBI:57287"/>
        <dbReference type="ChEBI" id="CHEBI:57385"/>
    </reaction>
    <physiologicalReaction direction="left-to-right" evidence="23">
        <dbReference type="Rhea" id="RHEA:40120"/>
    </physiologicalReaction>
</comment>
<evidence type="ECO:0000256" key="10">
    <source>
        <dbReference type="ARBA" id="ARBA00023098"/>
    </source>
</evidence>
<evidence type="ECO:0000256" key="23">
    <source>
        <dbReference type="ARBA" id="ARBA00048180"/>
    </source>
</evidence>
<evidence type="ECO:0000256" key="1">
    <source>
        <dbReference type="ARBA" id="ARBA00004170"/>
    </source>
</evidence>
<dbReference type="GO" id="GO:0016787">
    <property type="term" value="F:hydrolase activity"/>
    <property type="evidence" value="ECO:0007669"/>
    <property type="project" value="UniProtKB-KW"/>
</dbReference>
<evidence type="ECO:0000259" key="24">
    <source>
        <dbReference type="Pfam" id="PF03061"/>
    </source>
</evidence>
<evidence type="ECO:0000256" key="4">
    <source>
        <dbReference type="ARBA" id="ARBA00022475"/>
    </source>
</evidence>
<evidence type="ECO:0000256" key="18">
    <source>
        <dbReference type="ARBA" id="ARBA00043210"/>
    </source>
</evidence>
<keyword evidence="11" id="KW-0472">Membrane</keyword>